<dbReference type="KEGG" id="palb:EJC50_16535"/>
<comment type="similarity">
    <text evidence="2">Belongs to the GtrA family.</text>
</comment>
<keyword evidence="5 6" id="KW-0472">Membrane</keyword>
<dbReference type="PANTHER" id="PTHR38459">
    <property type="entry name" value="PROPHAGE BACTOPRENOL-LINKED GLUCOSE TRANSLOCASE HOMOLOG"/>
    <property type="match status" value="1"/>
</dbReference>
<evidence type="ECO:0000256" key="4">
    <source>
        <dbReference type="ARBA" id="ARBA00022989"/>
    </source>
</evidence>
<reference evidence="9" key="1">
    <citation type="submission" date="2018-12" db="EMBL/GenBank/DDBJ databases">
        <title>Genome sequence of Peanibacillus sp.</title>
        <authorList>
            <person name="Subramani G."/>
            <person name="Srinivasan S."/>
            <person name="Kim M.K."/>
        </authorList>
    </citation>
    <scope>NUCLEOTIDE SEQUENCE [LARGE SCALE GENOMIC DNA]</scope>
    <source>
        <strain evidence="9">18JY67-1</strain>
    </source>
</reference>
<feature type="transmembrane region" description="Helical" evidence="6">
    <location>
        <begin position="12"/>
        <end position="33"/>
    </location>
</feature>
<keyword evidence="4 6" id="KW-1133">Transmembrane helix</keyword>
<dbReference type="InterPro" id="IPR007267">
    <property type="entry name" value="GtrA_DPMS_TM"/>
</dbReference>
<protein>
    <submittedName>
        <fullName evidence="8">GtrA family protein</fullName>
    </submittedName>
</protein>
<gene>
    <name evidence="8" type="ORF">EJC50_16535</name>
</gene>
<evidence type="ECO:0000259" key="7">
    <source>
        <dbReference type="Pfam" id="PF04138"/>
    </source>
</evidence>
<feature type="transmembrane region" description="Helical" evidence="6">
    <location>
        <begin position="111"/>
        <end position="130"/>
    </location>
</feature>
<feature type="transmembrane region" description="Helical" evidence="6">
    <location>
        <begin position="71"/>
        <end position="91"/>
    </location>
</feature>
<evidence type="ECO:0000256" key="3">
    <source>
        <dbReference type="ARBA" id="ARBA00022692"/>
    </source>
</evidence>
<evidence type="ECO:0000313" key="9">
    <source>
        <dbReference type="Proteomes" id="UP000272528"/>
    </source>
</evidence>
<evidence type="ECO:0000256" key="2">
    <source>
        <dbReference type="ARBA" id="ARBA00009399"/>
    </source>
</evidence>
<proteinExistence type="inferred from homology"/>
<dbReference type="InterPro" id="IPR051401">
    <property type="entry name" value="GtrA_CellWall_Glycosyl"/>
</dbReference>
<dbReference type="EMBL" id="CP034437">
    <property type="protein sequence ID" value="AZN43744.1"/>
    <property type="molecule type" value="Genomic_DNA"/>
</dbReference>
<keyword evidence="3 6" id="KW-0812">Transmembrane</keyword>
<dbReference type="PANTHER" id="PTHR38459:SF1">
    <property type="entry name" value="PROPHAGE BACTOPRENOL-LINKED GLUCOSE TRANSLOCASE HOMOLOG"/>
    <property type="match status" value="1"/>
</dbReference>
<evidence type="ECO:0000256" key="5">
    <source>
        <dbReference type="ARBA" id="ARBA00023136"/>
    </source>
</evidence>
<evidence type="ECO:0000256" key="1">
    <source>
        <dbReference type="ARBA" id="ARBA00004141"/>
    </source>
</evidence>
<organism evidence="8 9">
    <name type="scientific">Paenibacillus albus</name>
    <dbReference type="NCBI Taxonomy" id="2495582"/>
    <lineage>
        <taxon>Bacteria</taxon>
        <taxon>Bacillati</taxon>
        <taxon>Bacillota</taxon>
        <taxon>Bacilli</taxon>
        <taxon>Bacillales</taxon>
        <taxon>Paenibacillaceae</taxon>
        <taxon>Paenibacillus</taxon>
    </lineage>
</organism>
<feature type="transmembrane region" description="Helical" evidence="6">
    <location>
        <begin position="39"/>
        <end position="59"/>
    </location>
</feature>
<dbReference type="OrthoDB" id="9812049at2"/>
<dbReference type="Pfam" id="PF04138">
    <property type="entry name" value="GtrA_DPMS_TM"/>
    <property type="match status" value="1"/>
</dbReference>
<dbReference type="GO" id="GO:0000271">
    <property type="term" value="P:polysaccharide biosynthetic process"/>
    <property type="evidence" value="ECO:0007669"/>
    <property type="project" value="InterPro"/>
</dbReference>
<name>A0A3S9ADE9_9BACL</name>
<evidence type="ECO:0000256" key="6">
    <source>
        <dbReference type="SAM" id="Phobius"/>
    </source>
</evidence>
<sequence>MDRSNRLLGKPFIRFLIIGVFNTLIGLTVTYGTLHLLSFSYWGSTFTGNSVGAVVSYTLNKRITFNNNDRIPRTFLLFVMVILFCYFSSYYIGLKVVQLAGTQLLHLRGNWAKDAAVMISTGLYTIMNYFGQKWIVFRETENRYEASN</sequence>
<dbReference type="AlphaFoldDB" id="A0A3S9ADE9"/>
<accession>A0A3S9ADE9</accession>
<dbReference type="Proteomes" id="UP000272528">
    <property type="component" value="Chromosome"/>
</dbReference>
<feature type="domain" description="GtrA/DPMS transmembrane" evidence="7">
    <location>
        <begin position="14"/>
        <end position="137"/>
    </location>
</feature>
<evidence type="ECO:0000313" key="8">
    <source>
        <dbReference type="EMBL" id="AZN43744.1"/>
    </source>
</evidence>
<dbReference type="RefSeq" id="WP_126020532.1">
    <property type="nucleotide sequence ID" value="NZ_CP034437.1"/>
</dbReference>
<comment type="subcellular location">
    <subcellularLocation>
        <location evidence="1">Membrane</location>
        <topology evidence="1">Multi-pass membrane protein</topology>
    </subcellularLocation>
</comment>
<keyword evidence="9" id="KW-1185">Reference proteome</keyword>
<dbReference type="GO" id="GO:0005886">
    <property type="term" value="C:plasma membrane"/>
    <property type="evidence" value="ECO:0007669"/>
    <property type="project" value="TreeGrafter"/>
</dbReference>